<accession>A0ABV0RV33</accession>
<evidence type="ECO:0000313" key="1">
    <source>
        <dbReference type="EMBL" id="MEQ2212011.1"/>
    </source>
</evidence>
<sequence>MCSLVHSRLENWLRDYLLNCLSLLDKATKGAITINVLLLFPTVDTPESVLLCSFYVSALFSQTPSRSWQMSIHTEPGSAGGFFLLKGSLPFHCRYMCDQYEGLLQSQCKRLSTVSILIYNLLSRWIYADV</sequence>
<evidence type="ECO:0000313" key="2">
    <source>
        <dbReference type="Proteomes" id="UP001434883"/>
    </source>
</evidence>
<dbReference type="EMBL" id="JAHRIN010059335">
    <property type="protein sequence ID" value="MEQ2212011.1"/>
    <property type="molecule type" value="Genomic_DNA"/>
</dbReference>
<comment type="caution">
    <text evidence="1">The sequence shown here is derived from an EMBL/GenBank/DDBJ whole genome shotgun (WGS) entry which is preliminary data.</text>
</comment>
<dbReference type="Proteomes" id="UP001434883">
    <property type="component" value="Unassembled WGS sequence"/>
</dbReference>
<gene>
    <name evidence="1" type="ORF">XENOCAPTIV_023029</name>
</gene>
<proteinExistence type="predicted"/>
<organism evidence="1 2">
    <name type="scientific">Xenoophorus captivus</name>
    <dbReference type="NCBI Taxonomy" id="1517983"/>
    <lineage>
        <taxon>Eukaryota</taxon>
        <taxon>Metazoa</taxon>
        <taxon>Chordata</taxon>
        <taxon>Craniata</taxon>
        <taxon>Vertebrata</taxon>
        <taxon>Euteleostomi</taxon>
        <taxon>Actinopterygii</taxon>
        <taxon>Neopterygii</taxon>
        <taxon>Teleostei</taxon>
        <taxon>Neoteleostei</taxon>
        <taxon>Acanthomorphata</taxon>
        <taxon>Ovalentaria</taxon>
        <taxon>Atherinomorphae</taxon>
        <taxon>Cyprinodontiformes</taxon>
        <taxon>Goodeidae</taxon>
        <taxon>Xenoophorus</taxon>
    </lineage>
</organism>
<keyword evidence="2" id="KW-1185">Reference proteome</keyword>
<protein>
    <submittedName>
        <fullName evidence="1">Uncharacterized protein</fullName>
    </submittedName>
</protein>
<name>A0ABV0RV33_9TELE</name>
<reference evidence="1 2" key="1">
    <citation type="submission" date="2021-06" db="EMBL/GenBank/DDBJ databases">
        <authorList>
            <person name="Palmer J.M."/>
        </authorList>
    </citation>
    <scope>NUCLEOTIDE SEQUENCE [LARGE SCALE GENOMIC DNA]</scope>
    <source>
        <strain evidence="1 2">XC_2019</strain>
        <tissue evidence="1">Muscle</tissue>
    </source>
</reference>